<dbReference type="EMBL" id="MQWA01000001">
    <property type="protein sequence ID" value="PQJ28198.1"/>
    <property type="molecule type" value="Genomic_DNA"/>
</dbReference>
<reference evidence="1 2" key="1">
    <citation type="submission" date="2016-12" db="EMBL/GenBank/DDBJ databases">
        <title>Study of bacterial adaptation to deep sea.</title>
        <authorList>
            <person name="Song J."/>
            <person name="Yoshizawa S."/>
            <person name="Kogure K."/>
        </authorList>
    </citation>
    <scope>NUCLEOTIDE SEQUENCE [LARGE SCALE GENOMIC DNA]</scope>
    <source>
        <strain evidence="1 2">SAORIC-165</strain>
    </source>
</reference>
<gene>
    <name evidence="1" type="ORF">BSZ32_06550</name>
</gene>
<name>A0A2S7TZM5_9BACT</name>
<evidence type="ECO:0000313" key="1">
    <source>
        <dbReference type="EMBL" id="PQJ28198.1"/>
    </source>
</evidence>
<evidence type="ECO:0008006" key="3">
    <source>
        <dbReference type="Google" id="ProtNLM"/>
    </source>
</evidence>
<dbReference type="Proteomes" id="UP000239907">
    <property type="component" value="Unassembled WGS sequence"/>
</dbReference>
<comment type="caution">
    <text evidence="1">The sequence shown here is derived from an EMBL/GenBank/DDBJ whole genome shotgun (WGS) entry which is preliminary data.</text>
</comment>
<dbReference type="OrthoDB" id="1376257at2"/>
<sequence>MELSLTNERINAQGSLNLTGSILSYHTPLARLFAKRLSARPDKISDVDILTTQIGLLCQGRTHYEDVELYRRDEAKGFSLSMGIEKIPSEPTLRHGLEALAGEQSMCKIEGVNLAIFKDHQISPLSINGRFYIPYDIDVTPMDNTGSNRENVGRTYKGCDGFAPIMSNLGTEGWLAHHEFRPGIQHCQKGTPEFLKRNAQLLNKLNLNLNLNLNLKHPVLHRLDAGNDSEDTLEELRSSGNYFLTKRNLRRENKVNWLSHAKWLRVKLKVPEKAKKSTLAPSNT</sequence>
<dbReference type="RefSeq" id="WP_105042700.1">
    <property type="nucleotide sequence ID" value="NZ_MQWA01000001.1"/>
</dbReference>
<evidence type="ECO:0000313" key="2">
    <source>
        <dbReference type="Proteomes" id="UP000239907"/>
    </source>
</evidence>
<keyword evidence="2" id="KW-1185">Reference proteome</keyword>
<proteinExistence type="predicted"/>
<accession>A0A2S7TZM5</accession>
<dbReference type="AlphaFoldDB" id="A0A2S7TZM5"/>
<organism evidence="1 2">
    <name type="scientific">Rubritalea profundi</name>
    <dbReference type="NCBI Taxonomy" id="1658618"/>
    <lineage>
        <taxon>Bacteria</taxon>
        <taxon>Pseudomonadati</taxon>
        <taxon>Verrucomicrobiota</taxon>
        <taxon>Verrucomicrobiia</taxon>
        <taxon>Verrucomicrobiales</taxon>
        <taxon>Rubritaleaceae</taxon>
        <taxon>Rubritalea</taxon>
    </lineage>
</organism>
<protein>
    <recommendedName>
        <fullName evidence="3">Transposase DDE domain-containing protein</fullName>
    </recommendedName>
</protein>